<comment type="pathway">
    <text evidence="10">Lipid metabolism; phospholipid metabolism.</text>
</comment>
<keyword evidence="7 10" id="KW-0472">Membrane</keyword>
<sequence>MQIQIPLLTILAYLIGSVPFGLLLAKTQGKDIRKLGSGNIGATNVLRCLGKPLGITCFVLDVLKGFLPAFLFPNIGNCGAEFGILFGAAAILGHNFPIFLKFKGGKGVATSAGVLFGVAPMAVVAGLLVWVIVLKVSGYVSLGSIIAALAVALIGWIRVDHYGVVTAAALTLLAALSIYRHRANIQRLIAGTENKFEKKKKS</sequence>
<keyword evidence="3 10" id="KW-0808">Transferase</keyword>
<feature type="transmembrane region" description="Helical" evidence="10">
    <location>
        <begin position="6"/>
        <end position="25"/>
    </location>
</feature>
<comment type="function">
    <text evidence="10">Catalyzes the transfer of an acyl group from acyl-phosphate (acyl-PO(4)) to glycerol-3-phosphate (G3P) to form lysophosphatidic acid (LPA). This enzyme utilizes acyl-phosphate as fatty acyl donor, but not acyl-CoA or acyl-ACP.</text>
</comment>
<dbReference type="Proteomes" id="UP000464954">
    <property type="component" value="Chromosome"/>
</dbReference>
<proteinExistence type="inferred from homology"/>
<feature type="transmembrane region" description="Helical" evidence="10">
    <location>
        <begin position="162"/>
        <end position="179"/>
    </location>
</feature>
<keyword evidence="1 10" id="KW-1003">Cell membrane</keyword>
<evidence type="ECO:0000256" key="2">
    <source>
        <dbReference type="ARBA" id="ARBA00022516"/>
    </source>
</evidence>
<evidence type="ECO:0000256" key="3">
    <source>
        <dbReference type="ARBA" id="ARBA00022679"/>
    </source>
</evidence>
<keyword evidence="6 10" id="KW-0443">Lipid metabolism</keyword>
<dbReference type="RefSeq" id="WP_160626990.1">
    <property type="nucleotide sequence ID" value="NZ_CP047593.1"/>
</dbReference>
<evidence type="ECO:0000256" key="10">
    <source>
        <dbReference type="HAMAP-Rule" id="MF_01043"/>
    </source>
</evidence>
<evidence type="ECO:0000256" key="1">
    <source>
        <dbReference type="ARBA" id="ARBA00022475"/>
    </source>
</evidence>
<feature type="transmembrane region" description="Helical" evidence="10">
    <location>
        <begin position="139"/>
        <end position="157"/>
    </location>
</feature>
<dbReference type="KEGG" id="taer:GT409_03505"/>
<keyword evidence="5 10" id="KW-1133">Transmembrane helix</keyword>
<evidence type="ECO:0000256" key="7">
    <source>
        <dbReference type="ARBA" id="ARBA00023136"/>
    </source>
</evidence>
<comment type="catalytic activity">
    <reaction evidence="10">
        <text>an acyl phosphate + sn-glycerol 3-phosphate = a 1-acyl-sn-glycero-3-phosphate + phosphate</text>
        <dbReference type="Rhea" id="RHEA:34075"/>
        <dbReference type="ChEBI" id="CHEBI:43474"/>
        <dbReference type="ChEBI" id="CHEBI:57597"/>
        <dbReference type="ChEBI" id="CHEBI:57970"/>
        <dbReference type="ChEBI" id="CHEBI:59918"/>
        <dbReference type="EC" id="2.3.1.275"/>
    </reaction>
</comment>
<organism evidence="11 12">
    <name type="scientific">Tichowtungia aerotolerans</name>
    <dbReference type="NCBI Taxonomy" id="2697043"/>
    <lineage>
        <taxon>Bacteria</taxon>
        <taxon>Pseudomonadati</taxon>
        <taxon>Kiritimatiellota</taxon>
        <taxon>Tichowtungiia</taxon>
        <taxon>Tichowtungiales</taxon>
        <taxon>Tichowtungiaceae</taxon>
        <taxon>Tichowtungia</taxon>
    </lineage>
</organism>
<keyword evidence="12" id="KW-1185">Reference proteome</keyword>
<dbReference type="PANTHER" id="PTHR30309:SF0">
    <property type="entry name" value="GLYCEROL-3-PHOSPHATE ACYLTRANSFERASE-RELATED"/>
    <property type="match status" value="1"/>
</dbReference>
<comment type="similarity">
    <text evidence="10">Belongs to the PlsY family.</text>
</comment>
<evidence type="ECO:0000256" key="5">
    <source>
        <dbReference type="ARBA" id="ARBA00022989"/>
    </source>
</evidence>
<keyword evidence="9 10" id="KW-1208">Phospholipid metabolism</keyword>
<keyword evidence="2 10" id="KW-0444">Lipid biosynthesis</keyword>
<reference evidence="11 12" key="1">
    <citation type="submission" date="2020-01" db="EMBL/GenBank/DDBJ databases">
        <title>Ponticoccus aerotolerans gen. nov., sp. nov., an anaerobic bacterium and proposal of Ponticoccusceae fam. nov., Ponticoccusles ord. nov. and Ponticoccuse classis nov. in the phylum Kiritimatiellaeota.</title>
        <authorList>
            <person name="Zhou L.Y."/>
            <person name="Du Z.J."/>
        </authorList>
    </citation>
    <scope>NUCLEOTIDE SEQUENCE [LARGE SCALE GENOMIC DNA]</scope>
    <source>
        <strain evidence="11 12">S-5007</strain>
    </source>
</reference>
<keyword evidence="8 10" id="KW-0594">Phospholipid biosynthesis</keyword>
<keyword evidence="11" id="KW-0012">Acyltransferase</keyword>
<dbReference type="EC" id="2.3.1.275" evidence="10"/>
<dbReference type="GO" id="GO:0005886">
    <property type="term" value="C:plasma membrane"/>
    <property type="evidence" value="ECO:0007669"/>
    <property type="project" value="UniProtKB-SubCell"/>
</dbReference>
<evidence type="ECO:0000256" key="6">
    <source>
        <dbReference type="ARBA" id="ARBA00023098"/>
    </source>
</evidence>
<evidence type="ECO:0000256" key="4">
    <source>
        <dbReference type="ARBA" id="ARBA00022692"/>
    </source>
</evidence>
<accession>A0A6P1MBS9</accession>
<evidence type="ECO:0000256" key="9">
    <source>
        <dbReference type="ARBA" id="ARBA00023264"/>
    </source>
</evidence>
<dbReference type="SMART" id="SM01207">
    <property type="entry name" value="G3P_acyltransf"/>
    <property type="match status" value="1"/>
</dbReference>
<dbReference type="NCBIfam" id="TIGR00023">
    <property type="entry name" value="glycerol-3-phosphate 1-O-acyltransferase PlsY"/>
    <property type="match status" value="1"/>
</dbReference>
<gene>
    <name evidence="10 11" type="primary">plsY</name>
    <name evidence="11" type="ORF">GT409_03505</name>
</gene>
<feature type="transmembrane region" description="Helical" evidence="10">
    <location>
        <begin position="112"/>
        <end position="133"/>
    </location>
</feature>
<dbReference type="InterPro" id="IPR003811">
    <property type="entry name" value="G3P_acylTferase_PlsY"/>
</dbReference>
<evidence type="ECO:0000313" key="11">
    <source>
        <dbReference type="EMBL" id="QHI68555.1"/>
    </source>
</evidence>
<dbReference type="GO" id="GO:0043772">
    <property type="term" value="F:acyl-phosphate glycerol-3-phosphate acyltransferase activity"/>
    <property type="evidence" value="ECO:0007669"/>
    <property type="project" value="UniProtKB-UniRule"/>
</dbReference>
<comment type="subcellular location">
    <subcellularLocation>
        <location evidence="10">Cell membrane</location>
        <topology evidence="10">Multi-pass membrane protein</topology>
    </subcellularLocation>
</comment>
<evidence type="ECO:0000256" key="8">
    <source>
        <dbReference type="ARBA" id="ARBA00023209"/>
    </source>
</evidence>
<dbReference type="UniPathway" id="UPA00085"/>
<evidence type="ECO:0000313" key="12">
    <source>
        <dbReference type="Proteomes" id="UP000464954"/>
    </source>
</evidence>
<dbReference type="GO" id="GO:0008654">
    <property type="term" value="P:phospholipid biosynthetic process"/>
    <property type="evidence" value="ECO:0007669"/>
    <property type="project" value="UniProtKB-UniRule"/>
</dbReference>
<dbReference type="HAMAP" id="MF_01043">
    <property type="entry name" value="PlsY"/>
    <property type="match status" value="1"/>
</dbReference>
<dbReference type="PANTHER" id="PTHR30309">
    <property type="entry name" value="INNER MEMBRANE PROTEIN YGIH"/>
    <property type="match status" value="1"/>
</dbReference>
<protein>
    <recommendedName>
        <fullName evidence="10">Glycerol-3-phosphate acyltransferase</fullName>
    </recommendedName>
    <alternativeName>
        <fullName evidence="10">Acyl-PO4 G3P acyltransferase</fullName>
    </alternativeName>
    <alternativeName>
        <fullName evidence="10">Acyl-phosphate--glycerol-3-phosphate acyltransferase</fullName>
    </alternativeName>
    <alternativeName>
        <fullName evidence="10">G3P acyltransferase</fullName>
        <shortName evidence="10">GPAT</shortName>
        <ecNumber evidence="10">2.3.1.275</ecNumber>
    </alternativeName>
    <alternativeName>
        <fullName evidence="10">Lysophosphatidic acid synthase</fullName>
        <shortName evidence="10">LPA synthase</shortName>
    </alternativeName>
</protein>
<dbReference type="AlphaFoldDB" id="A0A6P1MBS9"/>
<comment type="subunit">
    <text evidence="10">Probably interacts with PlsX.</text>
</comment>
<name>A0A6P1MBS9_9BACT</name>
<dbReference type="Pfam" id="PF02660">
    <property type="entry name" value="G3P_acyltransf"/>
    <property type="match status" value="1"/>
</dbReference>
<dbReference type="EMBL" id="CP047593">
    <property type="protein sequence ID" value="QHI68555.1"/>
    <property type="molecule type" value="Genomic_DNA"/>
</dbReference>
<keyword evidence="4 10" id="KW-0812">Transmembrane</keyword>